<sequence length="164" mass="18774">MRSLIETLFLLKFLVNFLYEKNTCVITFFYHASTCVLIIMIKIEEMDENIKLDQQLEEKDYGGPVVFINVFNAKPQDVDKVLKAWAEDAAFFKQKPGLISTQLHRGIGESTVFVNYAIWESVAHMKQAVSDPAFRARLAHYPDGTVSRPHLFRKVAVPGICVEY</sequence>
<dbReference type="SUPFAM" id="SSF54909">
    <property type="entry name" value="Dimeric alpha+beta barrel"/>
    <property type="match status" value="1"/>
</dbReference>
<dbReference type="HOGENOM" id="CLU_127577_0_0_2"/>
<protein>
    <recommendedName>
        <fullName evidence="1">ABM domain-containing protein</fullName>
    </recommendedName>
</protein>
<dbReference type="EMBL" id="CP007174">
    <property type="protein sequence ID" value="AIF82145.1"/>
    <property type="molecule type" value="Genomic_DNA"/>
</dbReference>
<dbReference type="STRING" id="1459636.NTE_00061"/>
<dbReference type="KEGG" id="nev:NTE_00061"/>
<reference evidence="2 3" key="1">
    <citation type="journal article" date="2014" name="PLoS ONE">
        <title>Genome Sequence of Candidatus Nitrososphaera evergladensis from Group I.1b Enriched from Everglades Soil Reveals Novel Genomic Features of the Ammonia-Oxidizing Archaea.</title>
        <authorList>
            <person name="Zhalnina K.V."/>
            <person name="Dias R."/>
            <person name="Leonard M.T."/>
            <person name="Dorr de Quadros P."/>
            <person name="Camargo F.A."/>
            <person name="Drew J.C."/>
            <person name="Farmerie W.G."/>
            <person name="Daroub S.H."/>
            <person name="Triplett E.W."/>
        </authorList>
    </citation>
    <scope>NUCLEOTIDE SEQUENCE [LARGE SCALE GENOMIC DNA]</scope>
    <source>
        <strain evidence="2 3">SR1</strain>
    </source>
</reference>
<feature type="domain" description="ABM" evidence="1">
    <location>
        <begin position="64"/>
        <end position="136"/>
    </location>
</feature>
<accession>A0A075MLY4</accession>
<name>A0A075MLY4_9ARCH</name>
<dbReference type="Gene3D" id="3.30.70.100">
    <property type="match status" value="1"/>
</dbReference>
<evidence type="ECO:0000313" key="3">
    <source>
        <dbReference type="Proteomes" id="UP000028194"/>
    </source>
</evidence>
<proteinExistence type="predicted"/>
<dbReference type="Proteomes" id="UP000028194">
    <property type="component" value="Chromosome"/>
</dbReference>
<gene>
    <name evidence="2" type="ORF">NTE_00061</name>
</gene>
<dbReference type="Pfam" id="PF03992">
    <property type="entry name" value="ABM"/>
    <property type="match status" value="1"/>
</dbReference>
<dbReference type="InterPro" id="IPR007138">
    <property type="entry name" value="ABM_dom"/>
</dbReference>
<keyword evidence="3" id="KW-1185">Reference proteome</keyword>
<evidence type="ECO:0000259" key="1">
    <source>
        <dbReference type="Pfam" id="PF03992"/>
    </source>
</evidence>
<dbReference type="InterPro" id="IPR011008">
    <property type="entry name" value="Dimeric_a/b-barrel"/>
</dbReference>
<organism evidence="2 3">
    <name type="scientific">Candidatus Nitrososphaera evergladensis SR1</name>
    <dbReference type="NCBI Taxonomy" id="1459636"/>
    <lineage>
        <taxon>Archaea</taxon>
        <taxon>Nitrososphaerota</taxon>
        <taxon>Nitrososphaeria</taxon>
        <taxon>Nitrososphaerales</taxon>
        <taxon>Nitrososphaeraceae</taxon>
        <taxon>Nitrososphaera</taxon>
    </lineage>
</organism>
<dbReference type="AlphaFoldDB" id="A0A075MLY4"/>
<evidence type="ECO:0000313" key="2">
    <source>
        <dbReference type="EMBL" id="AIF82145.1"/>
    </source>
</evidence>